<comment type="similarity">
    <text evidence="1">Belongs to the short-chain dehydrogenases/reductases (SDR) family.</text>
</comment>
<dbReference type="InterPro" id="IPR036291">
    <property type="entry name" value="NAD(P)-bd_dom_sf"/>
</dbReference>
<gene>
    <name evidence="3" type="ORF">PG991_008850</name>
</gene>
<dbReference type="InterPro" id="IPR002347">
    <property type="entry name" value="SDR_fam"/>
</dbReference>
<sequence>MATYQSQARKTIVAIGASSGLGFEVVRQLLVEKQFGKAYTVIIGARNVDRAMVAYAQVTPDNRRHRIVFWHVELKNLASVQEFAKKVVRTVPYGQLLDTLFLNAGMSAASGPATYNTKWCDTQVVNQLSQHYLMLLLRPTLEASRSRIVFVSSGAIKRGDPEQAHRILVYSQSKFTQLLNAHWWRRELAGTCTVVAVSPGLIPDTGIFRNYTGPNRPTMQSTDAKTVEEGAKSLLRAFTCTDMPEDPDRIFLTSWGAWGESSHIQHTLDKELQNKWSPSEKEIGTE</sequence>
<dbReference type="PANTHER" id="PTHR24320:SF152">
    <property type="entry name" value="SHORT-CHAIN DEHYDROGENASE_REDUCTASE FAMILY PROTEIN"/>
    <property type="match status" value="1"/>
</dbReference>
<evidence type="ECO:0000313" key="4">
    <source>
        <dbReference type="Proteomes" id="UP001396898"/>
    </source>
</evidence>
<organism evidence="3 4">
    <name type="scientific">Apiospora marii</name>
    <dbReference type="NCBI Taxonomy" id="335849"/>
    <lineage>
        <taxon>Eukaryota</taxon>
        <taxon>Fungi</taxon>
        <taxon>Dikarya</taxon>
        <taxon>Ascomycota</taxon>
        <taxon>Pezizomycotina</taxon>
        <taxon>Sordariomycetes</taxon>
        <taxon>Xylariomycetidae</taxon>
        <taxon>Amphisphaeriales</taxon>
        <taxon>Apiosporaceae</taxon>
        <taxon>Apiospora</taxon>
    </lineage>
</organism>
<dbReference type="Pfam" id="PF00106">
    <property type="entry name" value="adh_short"/>
    <property type="match status" value="1"/>
</dbReference>
<proteinExistence type="inferred from homology"/>
<keyword evidence="2" id="KW-0560">Oxidoreductase</keyword>
<reference evidence="3 4" key="1">
    <citation type="submission" date="2023-01" db="EMBL/GenBank/DDBJ databases">
        <title>Analysis of 21 Apiospora genomes using comparative genomics revels a genus with tremendous synthesis potential of carbohydrate active enzymes and secondary metabolites.</title>
        <authorList>
            <person name="Sorensen T."/>
        </authorList>
    </citation>
    <scope>NUCLEOTIDE SEQUENCE [LARGE SCALE GENOMIC DNA]</scope>
    <source>
        <strain evidence="3 4">CBS 20057</strain>
    </source>
</reference>
<protein>
    <submittedName>
        <fullName evidence="3">Uncharacterized protein</fullName>
    </submittedName>
</protein>
<dbReference type="Gene3D" id="3.40.50.720">
    <property type="entry name" value="NAD(P)-binding Rossmann-like Domain"/>
    <property type="match status" value="1"/>
</dbReference>
<comment type="caution">
    <text evidence="3">The sequence shown here is derived from an EMBL/GenBank/DDBJ whole genome shotgun (WGS) entry which is preliminary data.</text>
</comment>
<dbReference type="Proteomes" id="UP001396898">
    <property type="component" value="Unassembled WGS sequence"/>
</dbReference>
<keyword evidence="4" id="KW-1185">Reference proteome</keyword>
<dbReference type="PANTHER" id="PTHR24320">
    <property type="entry name" value="RETINOL DEHYDROGENASE"/>
    <property type="match status" value="1"/>
</dbReference>
<evidence type="ECO:0000256" key="2">
    <source>
        <dbReference type="ARBA" id="ARBA00023002"/>
    </source>
</evidence>
<evidence type="ECO:0000256" key="1">
    <source>
        <dbReference type="ARBA" id="ARBA00006484"/>
    </source>
</evidence>
<accession>A0ABR1RM62</accession>
<dbReference type="SUPFAM" id="SSF51735">
    <property type="entry name" value="NAD(P)-binding Rossmann-fold domains"/>
    <property type="match status" value="1"/>
</dbReference>
<name>A0ABR1RM62_9PEZI</name>
<dbReference type="EMBL" id="JAQQWI010000012">
    <property type="protein sequence ID" value="KAK8015962.1"/>
    <property type="molecule type" value="Genomic_DNA"/>
</dbReference>
<evidence type="ECO:0000313" key="3">
    <source>
        <dbReference type="EMBL" id="KAK8015962.1"/>
    </source>
</evidence>